<gene>
    <name evidence="10" type="primary">LOC107488565</name>
</gene>
<proteinExistence type="predicted"/>
<evidence type="ECO:0000256" key="5">
    <source>
        <dbReference type="ARBA" id="ARBA00023242"/>
    </source>
</evidence>
<protein>
    <submittedName>
        <fullName evidence="10">AP2-like ethylene-responsive transcription factor CRL5</fullName>
    </submittedName>
</protein>
<keyword evidence="9" id="KW-1185">Reference proteome</keyword>
<dbReference type="KEGG" id="adu:107488565"/>
<dbReference type="GO" id="GO:0003677">
    <property type="term" value="F:DNA binding"/>
    <property type="evidence" value="ECO:0007669"/>
    <property type="project" value="UniProtKB-KW"/>
</dbReference>
<dbReference type="PANTHER" id="PTHR32467:SF157">
    <property type="entry name" value="AP2-LIKE ETHYLENE-RESPONSIVE TRANSCRIPTION FACTOR CRL5"/>
    <property type="match status" value="1"/>
</dbReference>
<keyword evidence="4" id="KW-0804">Transcription</keyword>
<dbReference type="GO" id="GO:0005634">
    <property type="term" value="C:nucleus"/>
    <property type="evidence" value="ECO:0007669"/>
    <property type="project" value="UniProtKB-SubCell"/>
</dbReference>
<evidence type="ECO:0000256" key="2">
    <source>
        <dbReference type="ARBA" id="ARBA00023015"/>
    </source>
</evidence>
<keyword evidence="3" id="KW-0238">DNA-binding</keyword>
<evidence type="ECO:0000256" key="3">
    <source>
        <dbReference type="ARBA" id="ARBA00023125"/>
    </source>
</evidence>
<dbReference type="InterPro" id="IPR036955">
    <property type="entry name" value="AP2/ERF_dom_sf"/>
</dbReference>
<reference evidence="9" key="1">
    <citation type="journal article" date="2016" name="Nat. Genet.">
        <title>The genome sequences of Arachis duranensis and Arachis ipaensis, the diploid ancestors of cultivated peanut.</title>
        <authorList>
            <person name="Bertioli D.J."/>
            <person name="Cannon S.B."/>
            <person name="Froenicke L."/>
            <person name="Huang G."/>
            <person name="Farmer A.D."/>
            <person name="Cannon E.K."/>
            <person name="Liu X."/>
            <person name="Gao D."/>
            <person name="Clevenger J."/>
            <person name="Dash S."/>
            <person name="Ren L."/>
            <person name="Moretzsohn M.C."/>
            <person name="Shirasawa K."/>
            <person name="Huang W."/>
            <person name="Vidigal B."/>
            <person name="Abernathy B."/>
            <person name="Chu Y."/>
            <person name="Niederhuth C.E."/>
            <person name="Umale P."/>
            <person name="Araujo A.C."/>
            <person name="Kozik A."/>
            <person name="Kim K.D."/>
            <person name="Burow M.D."/>
            <person name="Varshney R.K."/>
            <person name="Wang X."/>
            <person name="Zhang X."/>
            <person name="Barkley N."/>
            <person name="Guimaraes P.M."/>
            <person name="Isobe S."/>
            <person name="Guo B."/>
            <person name="Liao B."/>
            <person name="Stalker H.T."/>
            <person name="Schmitz R.J."/>
            <person name="Scheffler B.E."/>
            <person name="Leal-Bertioli S.C."/>
            <person name="Xun X."/>
            <person name="Jackson S.A."/>
            <person name="Michelmore R."/>
            <person name="Ozias-Akins P."/>
        </authorList>
    </citation>
    <scope>NUCLEOTIDE SEQUENCE [LARGE SCALE GENOMIC DNA]</scope>
    <source>
        <strain evidence="9">cv. V14167</strain>
    </source>
</reference>
<dbReference type="PANTHER" id="PTHR32467">
    <property type="entry name" value="AP2-LIKE ETHYLENE-RESPONSIVE TRANSCRIPTION FACTOR"/>
    <property type="match status" value="1"/>
</dbReference>
<feature type="region of interest" description="Disordered" evidence="6">
    <location>
        <begin position="1"/>
        <end position="22"/>
    </location>
</feature>
<dbReference type="GO" id="GO:0003700">
    <property type="term" value="F:DNA-binding transcription factor activity"/>
    <property type="evidence" value="ECO:0007669"/>
    <property type="project" value="InterPro"/>
</dbReference>
<dbReference type="InterPro" id="IPR001471">
    <property type="entry name" value="AP2/ERF_dom"/>
</dbReference>
<dbReference type="InterPro" id="IPR016177">
    <property type="entry name" value="DNA-bd_dom_sf"/>
</dbReference>
<reference evidence="10" key="2">
    <citation type="submission" date="2025-08" db="UniProtKB">
        <authorList>
            <consortium name="RefSeq"/>
        </authorList>
    </citation>
    <scope>IDENTIFICATION</scope>
    <source>
        <tissue evidence="10">Whole plant</tissue>
    </source>
</reference>
<dbReference type="Proteomes" id="UP000515211">
    <property type="component" value="Chromosome 5"/>
</dbReference>
<keyword evidence="5" id="KW-0539">Nucleus</keyword>
<feature type="domain" description="AP2/ERF" evidence="8">
    <location>
        <begin position="34"/>
        <end position="97"/>
    </location>
</feature>
<evidence type="ECO:0000313" key="9">
    <source>
        <dbReference type="Proteomes" id="UP000515211"/>
    </source>
</evidence>
<name>A0A9C6TIX9_ARADU</name>
<keyword evidence="7" id="KW-1133">Transmembrane helix</keyword>
<organism evidence="9 10">
    <name type="scientific">Arachis duranensis</name>
    <name type="common">Wild peanut</name>
    <dbReference type="NCBI Taxonomy" id="130453"/>
    <lineage>
        <taxon>Eukaryota</taxon>
        <taxon>Viridiplantae</taxon>
        <taxon>Streptophyta</taxon>
        <taxon>Embryophyta</taxon>
        <taxon>Tracheophyta</taxon>
        <taxon>Spermatophyta</taxon>
        <taxon>Magnoliopsida</taxon>
        <taxon>eudicotyledons</taxon>
        <taxon>Gunneridae</taxon>
        <taxon>Pentapetalae</taxon>
        <taxon>rosids</taxon>
        <taxon>fabids</taxon>
        <taxon>Fabales</taxon>
        <taxon>Fabaceae</taxon>
        <taxon>Papilionoideae</taxon>
        <taxon>50 kb inversion clade</taxon>
        <taxon>dalbergioids sensu lato</taxon>
        <taxon>Dalbergieae</taxon>
        <taxon>Pterocarpus clade</taxon>
        <taxon>Arachis</taxon>
    </lineage>
</organism>
<dbReference type="SMART" id="SM00380">
    <property type="entry name" value="AP2"/>
    <property type="match status" value="1"/>
</dbReference>
<evidence type="ECO:0000313" key="10">
    <source>
        <dbReference type="RefSeq" id="XP_052117416.1"/>
    </source>
</evidence>
<dbReference type="AlphaFoldDB" id="A0A9C6TIX9"/>
<accession>A0A9C6TIX9</accession>
<keyword evidence="2" id="KW-0805">Transcription regulation</keyword>
<sequence>MVEVAKNNKRGHNNSSKQTVHRKSIETFGQRTLQYRGVTRHRWTGRYEAHLWDNSCKKEGQTRKGRQGGYHMEEKAARAYDLTTLKYWGHSIHINFPNLLCWLCNWECDKDTVREGKHIFGVAHIFASFNDTFIVSKLCSYFLLVLILFEFAESMVLVG</sequence>
<evidence type="ECO:0000256" key="7">
    <source>
        <dbReference type="SAM" id="Phobius"/>
    </source>
</evidence>
<dbReference type="SUPFAM" id="SSF54171">
    <property type="entry name" value="DNA-binding domain"/>
    <property type="match status" value="1"/>
</dbReference>
<keyword evidence="7" id="KW-0472">Membrane</keyword>
<dbReference type="RefSeq" id="XP_052117416.1">
    <property type="nucleotide sequence ID" value="XM_052261456.1"/>
</dbReference>
<dbReference type="CDD" id="cd00018">
    <property type="entry name" value="AP2"/>
    <property type="match status" value="1"/>
</dbReference>
<evidence type="ECO:0000259" key="8">
    <source>
        <dbReference type="PROSITE" id="PS51032"/>
    </source>
</evidence>
<feature type="transmembrane region" description="Helical" evidence="7">
    <location>
        <begin position="138"/>
        <end position="158"/>
    </location>
</feature>
<keyword evidence="7" id="KW-0812">Transmembrane</keyword>
<comment type="subcellular location">
    <subcellularLocation>
        <location evidence="1">Nucleus</location>
    </subcellularLocation>
</comment>
<dbReference type="PROSITE" id="PS51032">
    <property type="entry name" value="AP2_ERF"/>
    <property type="match status" value="1"/>
</dbReference>
<evidence type="ECO:0000256" key="4">
    <source>
        <dbReference type="ARBA" id="ARBA00023163"/>
    </source>
</evidence>
<evidence type="ECO:0000256" key="1">
    <source>
        <dbReference type="ARBA" id="ARBA00004123"/>
    </source>
</evidence>
<dbReference type="FunFam" id="3.30.730.10:FF:000003">
    <property type="entry name" value="AP2-like ethylene-responsive transcription factor ANT"/>
    <property type="match status" value="1"/>
</dbReference>
<evidence type="ECO:0000256" key="6">
    <source>
        <dbReference type="SAM" id="MobiDB-lite"/>
    </source>
</evidence>
<dbReference type="Gene3D" id="3.30.730.10">
    <property type="entry name" value="AP2/ERF domain"/>
    <property type="match status" value="1"/>
</dbReference>
<dbReference type="GeneID" id="107488565"/>